<dbReference type="InterPro" id="IPR045889">
    <property type="entry name" value="MES/HNL"/>
</dbReference>
<dbReference type="AlphaFoldDB" id="W9SF83"/>
<dbReference type="EMBL" id="KE625535">
    <property type="protein sequence ID" value="EXC53262.1"/>
    <property type="molecule type" value="Genomic_DNA"/>
</dbReference>
<sequence length="83" mass="9315">MLLRPTPVMPLVNVRFEGSGDVDSVPRVYIRTLKDQLMSQKAQEEMINNWPPSKVFAVGSDHSAFLSTPDAVFRYLLEAATSF</sequence>
<dbReference type="SUPFAM" id="SSF53474">
    <property type="entry name" value="alpha/beta-Hydrolases"/>
    <property type="match status" value="1"/>
</dbReference>
<dbReference type="STRING" id="981085.W9SF83"/>
<dbReference type="InterPro" id="IPR029058">
    <property type="entry name" value="AB_hydrolase_fold"/>
</dbReference>
<dbReference type="Proteomes" id="UP000030645">
    <property type="component" value="Unassembled WGS sequence"/>
</dbReference>
<accession>W9SF83</accession>
<protein>
    <submittedName>
        <fullName evidence="1">Uncharacterized protein</fullName>
    </submittedName>
</protein>
<dbReference type="GO" id="GO:0080032">
    <property type="term" value="F:methyl jasmonate esterase activity"/>
    <property type="evidence" value="ECO:0007669"/>
    <property type="project" value="TreeGrafter"/>
</dbReference>
<organism evidence="1 2">
    <name type="scientific">Morus notabilis</name>
    <dbReference type="NCBI Taxonomy" id="981085"/>
    <lineage>
        <taxon>Eukaryota</taxon>
        <taxon>Viridiplantae</taxon>
        <taxon>Streptophyta</taxon>
        <taxon>Embryophyta</taxon>
        <taxon>Tracheophyta</taxon>
        <taxon>Spermatophyta</taxon>
        <taxon>Magnoliopsida</taxon>
        <taxon>eudicotyledons</taxon>
        <taxon>Gunneridae</taxon>
        <taxon>Pentapetalae</taxon>
        <taxon>rosids</taxon>
        <taxon>fabids</taxon>
        <taxon>Rosales</taxon>
        <taxon>Moraceae</taxon>
        <taxon>Moreae</taxon>
        <taxon>Morus</taxon>
    </lineage>
</organism>
<dbReference type="GO" id="GO:0009696">
    <property type="term" value="P:salicylic acid metabolic process"/>
    <property type="evidence" value="ECO:0007669"/>
    <property type="project" value="TreeGrafter"/>
</dbReference>
<dbReference type="GO" id="GO:0009694">
    <property type="term" value="P:jasmonic acid metabolic process"/>
    <property type="evidence" value="ECO:0007669"/>
    <property type="project" value="TreeGrafter"/>
</dbReference>
<dbReference type="PANTHER" id="PTHR10992">
    <property type="entry name" value="METHYLESTERASE FAMILY MEMBER"/>
    <property type="match status" value="1"/>
</dbReference>
<dbReference type="Gene3D" id="3.40.50.1820">
    <property type="entry name" value="alpha/beta hydrolase"/>
    <property type="match status" value="1"/>
</dbReference>
<dbReference type="GO" id="GO:0080030">
    <property type="term" value="F:methyl indole-3-acetate esterase activity"/>
    <property type="evidence" value="ECO:0007669"/>
    <property type="project" value="TreeGrafter"/>
</dbReference>
<dbReference type="PANTHER" id="PTHR10992:SF1010">
    <property type="entry name" value="METHYLESTERASE 17-LIKE"/>
    <property type="match status" value="1"/>
</dbReference>
<evidence type="ECO:0000313" key="2">
    <source>
        <dbReference type="Proteomes" id="UP000030645"/>
    </source>
</evidence>
<name>W9SF83_9ROSA</name>
<reference evidence="2" key="1">
    <citation type="submission" date="2013-01" db="EMBL/GenBank/DDBJ databases">
        <title>Draft Genome Sequence of a Mulberry Tree, Morus notabilis C.K. Schneid.</title>
        <authorList>
            <person name="He N."/>
            <person name="Zhao S."/>
        </authorList>
    </citation>
    <scope>NUCLEOTIDE SEQUENCE</scope>
</reference>
<evidence type="ECO:0000313" key="1">
    <source>
        <dbReference type="EMBL" id="EXC53262.1"/>
    </source>
</evidence>
<proteinExistence type="predicted"/>
<keyword evidence="2" id="KW-1185">Reference proteome</keyword>
<gene>
    <name evidence="1" type="ORF">L484_000350</name>
</gene>
<dbReference type="GO" id="GO:0080031">
    <property type="term" value="F:methyl salicylate esterase activity"/>
    <property type="evidence" value="ECO:0007669"/>
    <property type="project" value="TreeGrafter"/>
</dbReference>